<name>C8W3W7_DESAS</name>
<organism evidence="1 2">
    <name type="scientific">Desulfofarcimen acetoxidans (strain ATCC 49208 / DSM 771 / KCTC 5769 / VKM B-1644 / 5575)</name>
    <name type="common">Desulfotomaculum acetoxidans</name>
    <dbReference type="NCBI Taxonomy" id="485916"/>
    <lineage>
        <taxon>Bacteria</taxon>
        <taxon>Bacillati</taxon>
        <taxon>Bacillota</taxon>
        <taxon>Clostridia</taxon>
        <taxon>Eubacteriales</taxon>
        <taxon>Peptococcaceae</taxon>
        <taxon>Desulfofarcimen</taxon>
    </lineage>
</organism>
<evidence type="ECO:0000313" key="1">
    <source>
        <dbReference type="EMBL" id="ACV61221.1"/>
    </source>
</evidence>
<dbReference type="RefSeq" id="WP_015755942.1">
    <property type="nucleotide sequence ID" value="NC_013216.1"/>
</dbReference>
<dbReference type="HOGENOM" id="CLU_101326_2_0_9"/>
<sequence>MKEYLVIDGYNVIYTWPKLARLSDTSLEHARVKLVDIMASHSALSGQLIKVVFDAHQVKNITQRQEQVNGIEILYTQQGETADALIERITGDLIKLGKVYVVTSDWDEQRIIFGRGAYRMTPRELWEQVKKIRQKNMSEYSINLPTEGYLENRLNESVRDLLEKLRRKKF</sequence>
<dbReference type="eggNOG" id="COG3688">
    <property type="taxonomic scope" value="Bacteria"/>
</dbReference>
<dbReference type="KEGG" id="dae:Dtox_0268"/>
<dbReference type="PANTHER" id="PTHR34547">
    <property type="entry name" value="YACP-LIKE NYN DOMAIN PROTEIN"/>
    <property type="match status" value="1"/>
</dbReference>
<reference evidence="1 2" key="1">
    <citation type="journal article" date="2009" name="Stand. Genomic Sci.">
        <title>Complete genome sequence of Desulfotomaculum acetoxidans type strain (5575).</title>
        <authorList>
            <person name="Spring S."/>
            <person name="Lapidus A."/>
            <person name="Schroder M."/>
            <person name="Gleim D."/>
            <person name="Sims D."/>
            <person name="Meincke L."/>
            <person name="Glavina Del Rio T."/>
            <person name="Tice H."/>
            <person name="Copeland A."/>
            <person name="Cheng J.F."/>
            <person name="Lucas S."/>
            <person name="Chen F."/>
            <person name="Nolan M."/>
            <person name="Bruce D."/>
            <person name="Goodwin L."/>
            <person name="Pitluck S."/>
            <person name="Ivanova N."/>
            <person name="Mavromatis K."/>
            <person name="Mikhailova N."/>
            <person name="Pati A."/>
            <person name="Chen A."/>
            <person name="Palaniappan K."/>
            <person name="Land M."/>
            <person name="Hauser L."/>
            <person name="Chang Y.J."/>
            <person name="Jeffries C.D."/>
            <person name="Chain P."/>
            <person name="Saunders E."/>
            <person name="Brettin T."/>
            <person name="Detter J.C."/>
            <person name="Goker M."/>
            <person name="Bristow J."/>
            <person name="Eisen J.A."/>
            <person name="Markowitz V."/>
            <person name="Hugenholtz P."/>
            <person name="Kyrpides N.C."/>
            <person name="Klenk H.P."/>
            <person name="Han C."/>
        </authorList>
    </citation>
    <scope>NUCLEOTIDE SEQUENCE [LARGE SCALE GENOMIC DNA]</scope>
    <source>
        <strain evidence="2">ATCC 49208 / DSM 771 / VKM B-1644</strain>
    </source>
</reference>
<dbReference type="Pfam" id="PF05991">
    <property type="entry name" value="NYN_YacP"/>
    <property type="match status" value="1"/>
</dbReference>
<dbReference type="InterPro" id="IPR010298">
    <property type="entry name" value="YacP-like"/>
</dbReference>
<dbReference type="AlphaFoldDB" id="C8W3W7"/>
<proteinExistence type="predicted"/>
<protein>
    <recommendedName>
        <fullName evidence="3">NYN domain-containing protein</fullName>
    </recommendedName>
</protein>
<keyword evidence="2" id="KW-1185">Reference proteome</keyword>
<evidence type="ECO:0000313" key="2">
    <source>
        <dbReference type="Proteomes" id="UP000002217"/>
    </source>
</evidence>
<gene>
    <name evidence="1" type="ordered locus">Dtox_0268</name>
</gene>
<dbReference type="STRING" id="485916.Dtox_0268"/>
<evidence type="ECO:0008006" key="3">
    <source>
        <dbReference type="Google" id="ProtNLM"/>
    </source>
</evidence>
<dbReference type="EMBL" id="CP001720">
    <property type="protein sequence ID" value="ACV61221.1"/>
    <property type="molecule type" value="Genomic_DNA"/>
</dbReference>
<dbReference type="Proteomes" id="UP000002217">
    <property type="component" value="Chromosome"/>
</dbReference>
<accession>C8W3W7</accession>
<dbReference type="OrthoDB" id="9792160at2"/>
<dbReference type="CDD" id="cd10912">
    <property type="entry name" value="PIN_YacP-like"/>
    <property type="match status" value="1"/>
</dbReference>
<dbReference type="PANTHER" id="PTHR34547:SF1">
    <property type="entry name" value="YACP-LIKE NYN DOMAIN PROTEIN"/>
    <property type="match status" value="1"/>
</dbReference>